<organism evidence="5 6">
    <name type="scientific">Rivihabitans pingtungensis</name>
    <dbReference type="NCBI Taxonomy" id="1054498"/>
    <lineage>
        <taxon>Bacteria</taxon>
        <taxon>Pseudomonadati</taxon>
        <taxon>Pseudomonadota</taxon>
        <taxon>Betaproteobacteria</taxon>
        <taxon>Neisseriales</taxon>
        <taxon>Aquaspirillaceae</taxon>
        <taxon>Rivihabitans</taxon>
    </lineage>
</organism>
<comment type="caution">
    <text evidence="5">The sequence shown here is derived from an EMBL/GenBank/DDBJ whole genome shotgun (WGS) entry which is preliminary data.</text>
</comment>
<dbReference type="SUPFAM" id="SSF55785">
    <property type="entry name" value="PYP-like sensor domain (PAS domain)"/>
    <property type="match status" value="1"/>
</dbReference>
<dbReference type="InterPro" id="IPR000160">
    <property type="entry name" value="GGDEF_dom"/>
</dbReference>
<dbReference type="CDD" id="cd01949">
    <property type="entry name" value="GGDEF"/>
    <property type="match status" value="1"/>
</dbReference>
<dbReference type="GO" id="GO:1902201">
    <property type="term" value="P:negative regulation of bacterial-type flagellum-dependent cell motility"/>
    <property type="evidence" value="ECO:0007669"/>
    <property type="project" value="TreeGrafter"/>
</dbReference>
<dbReference type="SUPFAM" id="SSF55073">
    <property type="entry name" value="Nucleotide cyclase"/>
    <property type="match status" value="1"/>
</dbReference>
<dbReference type="Pfam" id="PF13426">
    <property type="entry name" value="PAS_9"/>
    <property type="match status" value="1"/>
</dbReference>
<dbReference type="InterPro" id="IPR035965">
    <property type="entry name" value="PAS-like_dom_sf"/>
</dbReference>
<dbReference type="Proteomes" id="UP000247555">
    <property type="component" value="Unassembled WGS sequence"/>
</dbReference>
<dbReference type="InterPro" id="IPR043128">
    <property type="entry name" value="Rev_trsase/Diguanyl_cyclase"/>
</dbReference>
<dbReference type="PANTHER" id="PTHR45138">
    <property type="entry name" value="REGULATORY COMPONENTS OF SENSORY TRANSDUCTION SYSTEM"/>
    <property type="match status" value="1"/>
</dbReference>
<dbReference type="InterPro" id="IPR000014">
    <property type="entry name" value="PAS"/>
</dbReference>
<dbReference type="CDD" id="cd12914">
    <property type="entry name" value="PDC1_DGC_like"/>
    <property type="match status" value="1"/>
</dbReference>
<accession>A0A318L4K5</accession>
<name>A0A318L4K5_9NEIS</name>
<evidence type="ECO:0000259" key="3">
    <source>
        <dbReference type="PROSITE" id="PS50113"/>
    </source>
</evidence>
<dbReference type="InterPro" id="IPR050469">
    <property type="entry name" value="Diguanylate_Cyclase"/>
</dbReference>
<reference evidence="5 6" key="1">
    <citation type="submission" date="2018-05" db="EMBL/GenBank/DDBJ databases">
        <title>Genomic Encyclopedia of Type Strains, Phase IV (KMG-IV): sequencing the most valuable type-strain genomes for metagenomic binning, comparative biology and taxonomic classification.</title>
        <authorList>
            <person name="Goeker M."/>
        </authorList>
    </citation>
    <scope>NUCLEOTIDE SEQUENCE [LARGE SCALE GENOMIC DNA]</scope>
    <source>
        <strain evidence="5 6">DSM 29661</strain>
    </source>
</reference>
<proteinExistence type="predicted"/>
<dbReference type="Gene3D" id="3.30.450.20">
    <property type="entry name" value="PAS domain"/>
    <property type="match status" value="3"/>
</dbReference>
<dbReference type="NCBIfam" id="TIGR00254">
    <property type="entry name" value="GGDEF"/>
    <property type="match status" value="1"/>
</dbReference>
<evidence type="ECO:0000256" key="1">
    <source>
        <dbReference type="ARBA" id="ARBA00012528"/>
    </source>
</evidence>
<dbReference type="NCBIfam" id="TIGR00229">
    <property type="entry name" value="sensory_box"/>
    <property type="match status" value="1"/>
</dbReference>
<keyword evidence="6" id="KW-1185">Reference proteome</keyword>
<dbReference type="PROSITE" id="PS50113">
    <property type="entry name" value="PAC"/>
    <property type="match status" value="1"/>
</dbReference>
<dbReference type="CDD" id="cd12915">
    <property type="entry name" value="PDC2_DGC_like"/>
    <property type="match status" value="1"/>
</dbReference>
<dbReference type="GO" id="GO:0052621">
    <property type="term" value="F:diguanylate cyclase activity"/>
    <property type="evidence" value="ECO:0007669"/>
    <property type="project" value="UniProtKB-EC"/>
</dbReference>
<dbReference type="GO" id="GO:0043709">
    <property type="term" value="P:cell adhesion involved in single-species biofilm formation"/>
    <property type="evidence" value="ECO:0007669"/>
    <property type="project" value="TreeGrafter"/>
</dbReference>
<sequence length="636" mass="70092">MLKLPSLTALARGMSRRSNRVPLLALLLAGVLSAFLTVQLVDARRQQENLARQEARNLAALLEARLLAGIREIDVALRSVSPRLNPVSLRHNPMPANARLVAEHALEQALPLAGFADHLGLMNVRGELIYQTGRHPELLEAMSREYFIRMRDDPGLKFFGTRLLVSSDQRSSGIVLARRVEDAQGEFAGVLLATVDQKAILKLFSSIQVGEHGAVALRDDTMATIARVPQHDANSTVLSTRHPLLNALARGEIGGDYTARSVVDQEARMHAWRLLPGTRYVVLVGVAEQDYLRAWRRMLHAYYAAMSALALLGGAVAWHYRGERRDGRALQASKAQLEASEARFRGMVENLPFPLTITALADRSLLYANARACRLFGMDAELREQGQRPDPSRFYVDPAERASLFQRLARTEQVDNVELQFQRDNGTQFWALVSAVHLVFDHQPAVLCGFHDISSRKLLEDTLRRQAQTDALTGLANRAHTLERAVQLREAALANGTPLAALMLDIDHFKKVNDTRGHACGDAALHGLASTLEHNLRRHDLIGRLGGEEFAVFLPDTALGQAMQLAERLRMQVAITAMAAPGEPEPIRITISIGLAMLSGQESLESLLARADDALYQAKREGRNRVVQASAPTHAG</sequence>
<dbReference type="Gene3D" id="3.30.70.270">
    <property type="match status" value="1"/>
</dbReference>
<dbReference type="EC" id="2.7.7.65" evidence="1"/>
<dbReference type="EMBL" id="QJKI01000004">
    <property type="protein sequence ID" value="PXX80403.1"/>
    <property type="molecule type" value="Genomic_DNA"/>
</dbReference>
<evidence type="ECO:0000256" key="2">
    <source>
        <dbReference type="ARBA" id="ARBA00034247"/>
    </source>
</evidence>
<dbReference type="PANTHER" id="PTHR45138:SF9">
    <property type="entry name" value="DIGUANYLATE CYCLASE DGCM-RELATED"/>
    <property type="match status" value="1"/>
</dbReference>
<evidence type="ECO:0000313" key="5">
    <source>
        <dbReference type="EMBL" id="PXX80403.1"/>
    </source>
</evidence>
<dbReference type="AlphaFoldDB" id="A0A318L4K5"/>
<evidence type="ECO:0000313" key="6">
    <source>
        <dbReference type="Proteomes" id="UP000247555"/>
    </source>
</evidence>
<feature type="domain" description="PAC" evidence="3">
    <location>
        <begin position="415"/>
        <end position="465"/>
    </location>
</feature>
<dbReference type="InterPro" id="IPR000700">
    <property type="entry name" value="PAS-assoc_C"/>
</dbReference>
<dbReference type="FunFam" id="3.30.70.270:FF:000001">
    <property type="entry name" value="Diguanylate cyclase domain protein"/>
    <property type="match status" value="1"/>
</dbReference>
<feature type="domain" description="GGDEF" evidence="4">
    <location>
        <begin position="497"/>
        <end position="631"/>
    </location>
</feature>
<dbReference type="PROSITE" id="PS50887">
    <property type="entry name" value="GGDEF"/>
    <property type="match status" value="1"/>
</dbReference>
<dbReference type="SMART" id="SM00267">
    <property type="entry name" value="GGDEF"/>
    <property type="match status" value="1"/>
</dbReference>
<protein>
    <recommendedName>
        <fullName evidence="1">diguanylate cyclase</fullName>
        <ecNumber evidence="1">2.7.7.65</ecNumber>
    </recommendedName>
</protein>
<evidence type="ECO:0000259" key="4">
    <source>
        <dbReference type="PROSITE" id="PS50887"/>
    </source>
</evidence>
<comment type="catalytic activity">
    <reaction evidence="2">
        <text>2 GTP = 3',3'-c-di-GMP + 2 diphosphate</text>
        <dbReference type="Rhea" id="RHEA:24898"/>
        <dbReference type="ChEBI" id="CHEBI:33019"/>
        <dbReference type="ChEBI" id="CHEBI:37565"/>
        <dbReference type="ChEBI" id="CHEBI:58805"/>
        <dbReference type="EC" id="2.7.7.65"/>
    </reaction>
</comment>
<gene>
    <name evidence="5" type="ORF">DFR34_104182</name>
</gene>
<dbReference type="CDD" id="cd00130">
    <property type="entry name" value="PAS"/>
    <property type="match status" value="1"/>
</dbReference>
<dbReference type="InterPro" id="IPR029787">
    <property type="entry name" value="Nucleotide_cyclase"/>
</dbReference>
<dbReference type="Pfam" id="PF00990">
    <property type="entry name" value="GGDEF"/>
    <property type="match status" value="1"/>
</dbReference>
<dbReference type="GO" id="GO:0005886">
    <property type="term" value="C:plasma membrane"/>
    <property type="evidence" value="ECO:0007669"/>
    <property type="project" value="TreeGrafter"/>
</dbReference>